<dbReference type="SUPFAM" id="SSF55550">
    <property type="entry name" value="SH2 domain"/>
    <property type="match status" value="1"/>
</dbReference>
<evidence type="ECO:0000259" key="6">
    <source>
        <dbReference type="PROSITE" id="PS50225"/>
    </source>
</evidence>
<gene>
    <name evidence="7" type="ORF">XNOV1_A036648</name>
</gene>
<evidence type="ECO:0000313" key="8">
    <source>
        <dbReference type="Proteomes" id="UP001178508"/>
    </source>
</evidence>
<dbReference type="PANTHER" id="PTHR10155">
    <property type="entry name" value="PHOSPHATIDYLINOSITOL 3-KINASE REGULATORY SUBUNIT"/>
    <property type="match status" value="1"/>
</dbReference>
<evidence type="ECO:0000256" key="2">
    <source>
        <dbReference type="ARBA" id="ARBA00022999"/>
    </source>
</evidence>
<evidence type="ECO:0000256" key="3">
    <source>
        <dbReference type="PROSITE-ProRule" id="PRU00191"/>
    </source>
</evidence>
<proteinExistence type="predicted"/>
<dbReference type="GO" id="GO:0046935">
    <property type="term" value="F:1-phosphatidylinositol-3-kinase regulator activity"/>
    <property type="evidence" value="ECO:0007669"/>
    <property type="project" value="TreeGrafter"/>
</dbReference>
<dbReference type="Pfam" id="PF00017">
    <property type="entry name" value="SH2"/>
    <property type="match status" value="1"/>
</dbReference>
<dbReference type="InterPro" id="IPR036860">
    <property type="entry name" value="SH2_dom_sf"/>
</dbReference>
<dbReference type="PANTHER" id="PTHR10155:SF4">
    <property type="entry name" value="SUPPRESSOR OF CYTOKINE SIGNALING 1"/>
    <property type="match status" value="1"/>
</dbReference>
<dbReference type="Proteomes" id="UP001178508">
    <property type="component" value="Chromosome 3"/>
</dbReference>
<evidence type="ECO:0000313" key="7">
    <source>
        <dbReference type="EMBL" id="CAJ1053964.1"/>
    </source>
</evidence>
<dbReference type="PROSITE" id="PS50001">
    <property type="entry name" value="SH2"/>
    <property type="match status" value="1"/>
</dbReference>
<sequence length="257" mass="29339">MVQQADMKKTRFCRMVKDNPIQSEVQSQEANQEAESQNQGPERPAGSEQGQSPEKNKPDRLELREQQFDLLRWNKLYLGEEPDIWRQPLSDADAASLPTHFRSFSSVEEYKLVKYTYLQLQHSGYYWGAMAMEKAHSLLSKAPPGTFLIRDSGQSDVFFTLSYQSSDGPTSVRVLLNSLHFSLYGSHRTFPSLFALLTYYTGSSCKLTAPYRKQRPERLKQMCRRALSRAFGAENMSAVPGLSSQDKDFVLSYPHCI</sequence>
<reference evidence="7" key="1">
    <citation type="submission" date="2023-08" db="EMBL/GenBank/DDBJ databases">
        <authorList>
            <person name="Alioto T."/>
            <person name="Alioto T."/>
            <person name="Gomez Garrido J."/>
        </authorList>
    </citation>
    <scope>NUCLEOTIDE SEQUENCE</scope>
</reference>
<dbReference type="AlphaFoldDB" id="A0AAV1EZF1"/>
<feature type="domain" description="SH2" evidence="5">
    <location>
        <begin position="125"/>
        <end position="217"/>
    </location>
</feature>
<keyword evidence="2 3" id="KW-0727">SH2 domain</keyword>
<name>A0AAV1EZF1_XYRNO</name>
<feature type="domain" description="SOCS box" evidence="6">
    <location>
        <begin position="206"/>
        <end position="256"/>
    </location>
</feature>
<accession>A0AAV1EZF1</accession>
<evidence type="ECO:0000256" key="4">
    <source>
        <dbReference type="SAM" id="MobiDB-lite"/>
    </source>
</evidence>
<dbReference type="GO" id="GO:0046854">
    <property type="term" value="P:phosphatidylinositol phosphate biosynthetic process"/>
    <property type="evidence" value="ECO:0007669"/>
    <property type="project" value="TreeGrafter"/>
</dbReference>
<dbReference type="GO" id="GO:0005942">
    <property type="term" value="C:phosphatidylinositol 3-kinase complex"/>
    <property type="evidence" value="ECO:0007669"/>
    <property type="project" value="TreeGrafter"/>
</dbReference>
<dbReference type="EMBL" id="OY660866">
    <property type="protein sequence ID" value="CAJ1053964.1"/>
    <property type="molecule type" value="Genomic_DNA"/>
</dbReference>
<dbReference type="Gene3D" id="3.30.505.10">
    <property type="entry name" value="SH2 domain"/>
    <property type="match status" value="1"/>
</dbReference>
<dbReference type="SMART" id="SM00252">
    <property type="entry name" value="SH2"/>
    <property type="match status" value="1"/>
</dbReference>
<feature type="region of interest" description="Disordered" evidence="4">
    <location>
        <begin position="1"/>
        <end position="59"/>
    </location>
</feature>
<comment type="pathway">
    <text evidence="1">Protein modification; protein ubiquitination.</text>
</comment>
<evidence type="ECO:0000259" key="5">
    <source>
        <dbReference type="PROSITE" id="PS50001"/>
    </source>
</evidence>
<dbReference type="InterPro" id="IPR000980">
    <property type="entry name" value="SH2"/>
</dbReference>
<keyword evidence="8" id="KW-1185">Reference proteome</keyword>
<feature type="compositionally biased region" description="Low complexity" evidence="4">
    <location>
        <begin position="22"/>
        <end position="39"/>
    </location>
</feature>
<organism evidence="7 8">
    <name type="scientific">Xyrichtys novacula</name>
    <name type="common">Pearly razorfish</name>
    <name type="synonym">Hemipteronotus novacula</name>
    <dbReference type="NCBI Taxonomy" id="13765"/>
    <lineage>
        <taxon>Eukaryota</taxon>
        <taxon>Metazoa</taxon>
        <taxon>Chordata</taxon>
        <taxon>Craniata</taxon>
        <taxon>Vertebrata</taxon>
        <taxon>Euteleostomi</taxon>
        <taxon>Actinopterygii</taxon>
        <taxon>Neopterygii</taxon>
        <taxon>Teleostei</taxon>
        <taxon>Neoteleostei</taxon>
        <taxon>Acanthomorphata</taxon>
        <taxon>Eupercaria</taxon>
        <taxon>Labriformes</taxon>
        <taxon>Labridae</taxon>
        <taxon>Xyrichtys</taxon>
    </lineage>
</organism>
<dbReference type="PROSITE" id="PS50225">
    <property type="entry name" value="SOCS"/>
    <property type="match status" value="1"/>
</dbReference>
<protein>
    <submittedName>
        <fullName evidence="7">Suppressor of cytokine signaling 1b</fullName>
    </submittedName>
</protein>
<evidence type="ECO:0000256" key="1">
    <source>
        <dbReference type="ARBA" id="ARBA00004906"/>
    </source>
</evidence>
<dbReference type="InterPro" id="IPR001496">
    <property type="entry name" value="SOCS_box"/>
</dbReference>